<dbReference type="Gene3D" id="2.40.170.20">
    <property type="entry name" value="TonB-dependent receptor, beta-barrel domain"/>
    <property type="match status" value="1"/>
</dbReference>
<keyword evidence="9 10" id="KW-0998">Cell outer membrane</keyword>
<keyword evidence="2 10" id="KW-0813">Transport</keyword>
<evidence type="ECO:0000256" key="6">
    <source>
        <dbReference type="ARBA" id="ARBA00023077"/>
    </source>
</evidence>
<dbReference type="PROSITE" id="PS52016">
    <property type="entry name" value="TONB_DEPENDENT_REC_3"/>
    <property type="match status" value="1"/>
</dbReference>
<dbReference type="InterPro" id="IPR000531">
    <property type="entry name" value="Beta-barrel_TonB"/>
</dbReference>
<evidence type="ECO:0000256" key="5">
    <source>
        <dbReference type="ARBA" id="ARBA00022729"/>
    </source>
</evidence>
<feature type="domain" description="TonB-dependent receptor plug" evidence="13">
    <location>
        <begin position="44"/>
        <end position="148"/>
    </location>
</feature>
<evidence type="ECO:0000256" key="8">
    <source>
        <dbReference type="ARBA" id="ARBA00023170"/>
    </source>
</evidence>
<evidence type="ECO:0000256" key="2">
    <source>
        <dbReference type="ARBA" id="ARBA00022448"/>
    </source>
</evidence>
<keyword evidence="7 10" id="KW-0472">Membrane</keyword>
<evidence type="ECO:0000256" key="4">
    <source>
        <dbReference type="ARBA" id="ARBA00022692"/>
    </source>
</evidence>
<dbReference type="Proteomes" id="UP001056426">
    <property type="component" value="Chromosome"/>
</dbReference>
<dbReference type="SUPFAM" id="SSF56935">
    <property type="entry name" value="Porins"/>
    <property type="match status" value="1"/>
</dbReference>
<evidence type="ECO:0000313" key="15">
    <source>
        <dbReference type="Proteomes" id="UP001056426"/>
    </source>
</evidence>
<accession>A0A9J6ZRY1</accession>
<keyword evidence="15" id="KW-1185">Reference proteome</keyword>
<evidence type="ECO:0000259" key="13">
    <source>
        <dbReference type="Pfam" id="PF07715"/>
    </source>
</evidence>
<evidence type="ECO:0000256" key="10">
    <source>
        <dbReference type="PROSITE-ProRule" id="PRU01360"/>
    </source>
</evidence>
<comment type="similarity">
    <text evidence="10 11">Belongs to the TonB-dependent receptor family.</text>
</comment>
<keyword evidence="3 10" id="KW-1134">Transmembrane beta strand</keyword>
<feature type="domain" description="TonB-dependent receptor-like beta-barrel" evidence="12">
    <location>
        <begin position="236"/>
        <end position="698"/>
    </location>
</feature>
<reference evidence="14" key="2">
    <citation type="submission" date="2022-06" db="EMBL/GenBank/DDBJ databases">
        <title>Xiashengella guii gen. nov. sp. nov., a bacterium isolated form anaerobic digestion tank.</title>
        <authorList>
            <person name="Huang H."/>
        </authorList>
    </citation>
    <scope>NUCLEOTIDE SEQUENCE</scope>
    <source>
        <strain evidence="14">Ai-910</strain>
    </source>
</reference>
<evidence type="ECO:0000256" key="3">
    <source>
        <dbReference type="ARBA" id="ARBA00022452"/>
    </source>
</evidence>
<dbReference type="Pfam" id="PF07715">
    <property type="entry name" value="Plug"/>
    <property type="match status" value="1"/>
</dbReference>
<evidence type="ECO:0000256" key="1">
    <source>
        <dbReference type="ARBA" id="ARBA00004571"/>
    </source>
</evidence>
<evidence type="ECO:0000313" key="14">
    <source>
        <dbReference type="EMBL" id="URW80447.1"/>
    </source>
</evidence>
<reference evidence="14" key="1">
    <citation type="submission" date="2022-05" db="EMBL/GenBank/DDBJ databases">
        <authorList>
            <person name="Sun X."/>
        </authorList>
    </citation>
    <scope>NUCLEOTIDE SEQUENCE</scope>
    <source>
        <strain evidence="14">Ai-910</strain>
    </source>
</reference>
<name>A0A9J6ZRY1_9BACT</name>
<keyword evidence="4 10" id="KW-0812">Transmembrane</keyword>
<dbReference type="KEGG" id="alkq:M9189_03660"/>
<dbReference type="InterPro" id="IPR012910">
    <property type="entry name" value="Plug_dom"/>
</dbReference>
<dbReference type="EMBL" id="CP098400">
    <property type="protein sequence ID" value="URW80447.1"/>
    <property type="molecule type" value="Genomic_DNA"/>
</dbReference>
<dbReference type="GO" id="GO:0044718">
    <property type="term" value="P:siderophore transmembrane transport"/>
    <property type="evidence" value="ECO:0007669"/>
    <property type="project" value="TreeGrafter"/>
</dbReference>
<dbReference type="InterPro" id="IPR036942">
    <property type="entry name" value="Beta-barrel_TonB_sf"/>
</dbReference>
<evidence type="ECO:0000256" key="11">
    <source>
        <dbReference type="RuleBase" id="RU003357"/>
    </source>
</evidence>
<proteinExistence type="inferred from homology"/>
<dbReference type="GO" id="GO:0015344">
    <property type="term" value="F:siderophore uptake transmembrane transporter activity"/>
    <property type="evidence" value="ECO:0007669"/>
    <property type="project" value="TreeGrafter"/>
</dbReference>
<comment type="subcellular location">
    <subcellularLocation>
        <location evidence="1 10">Cell outer membrane</location>
        <topology evidence="1 10">Multi-pass membrane protein</topology>
    </subcellularLocation>
</comment>
<dbReference type="RefSeq" id="WP_250724663.1">
    <property type="nucleotide sequence ID" value="NZ_CP098400.1"/>
</dbReference>
<dbReference type="Pfam" id="PF00593">
    <property type="entry name" value="TonB_dep_Rec_b-barrel"/>
    <property type="match status" value="1"/>
</dbReference>
<keyword evidence="5" id="KW-0732">Signal</keyword>
<dbReference type="AlphaFoldDB" id="A0A9J6ZRY1"/>
<dbReference type="InterPro" id="IPR039426">
    <property type="entry name" value="TonB-dep_rcpt-like"/>
</dbReference>
<dbReference type="GO" id="GO:0009279">
    <property type="term" value="C:cell outer membrane"/>
    <property type="evidence" value="ECO:0007669"/>
    <property type="project" value="UniProtKB-SubCell"/>
</dbReference>
<protein>
    <submittedName>
        <fullName evidence="14">TonB-dependent receptor</fullName>
    </submittedName>
</protein>
<keyword evidence="6 11" id="KW-0798">TonB box</keyword>
<evidence type="ECO:0000259" key="12">
    <source>
        <dbReference type="Pfam" id="PF00593"/>
    </source>
</evidence>
<organism evidence="14 15">
    <name type="scientific">Xiashengella succiniciproducens</name>
    <dbReference type="NCBI Taxonomy" id="2949635"/>
    <lineage>
        <taxon>Bacteria</taxon>
        <taxon>Pseudomonadati</taxon>
        <taxon>Bacteroidota</taxon>
        <taxon>Bacteroidia</taxon>
        <taxon>Marinilabiliales</taxon>
        <taxon>Marinilabiliaceae</taxon>
        <taxon>Xiashengella</taxon>
    </lineage>
</organism>
<keyword evidence="8 14" id="KW-0675">Receptor</keyword>
<evidence type="ECO:0000256" key="7">
    <source>
        <dbReference type="ARBA" id="ARBA00023136"/>
    </source>
</evidence>
<dbReference type="PANTHER" id="PTHR30069">
    <property type="entry name" value="TONB-DEPENDENT OUTER MEMBRANE RECEPTOR"/>
    <property type="match status" value="1"/>
</dbReference>
<dbReference type="Gene3D" id="2.170.130.10">
    <property type="entry name" value="TonB-dependent receptor, plug domain"/>
    <property type="match status" value="1"/>
</dbReference>
<sequence length="724" mass="81087">MKSLFLMGMLCLIANHVFSQEGDSLRRYELDEVVVATTRANTQLKNIPQKVEIIDKGMLQSLPSSNMADVLKTATNLDVIQYPGLSSTIGMRGFSPSAHARSYTLLLLNGNPLGTTNISCLDKDLVERVEVIKGPYSTLYGSDAMGGVINIITKKPVAQNNGSAEVGYGSYGNLKMSASVNGVLSPRSLFRIGFLRNEQRLDYRIGKSNALKLSEKGKLMLDKASFGDVMKNSTWQYNQLNGQYVYNISDSWSTGFDLIYFNANDIKTPGNYWGSYGQSKKDIDRINWNGTLMRKTQKSSLYFSPYFTREVNANYTDNSDTSFVSFNSDIREYGFKMHDNFSLGGFKVLAGADLDVYRYASDRFNGKASPINPYSPNHNNTKAALFSQVTYSKGGLDVNGGLRYNYISYHIEQNDSLQGTGGSENYQTVNPSLGLQYKLPYNLKLHGSYGTGFSVPDAFKVAGFYAVSEYLAAWDFWWVKNYMGNPDLEPESSSTIDLGLSYSTPNKFIFLDLTWFTTRHSDKIIETTLDSVVVNQNKVAYDVTTYKNANNSAMNGVELMASTNIGALFSDAFKLELYGNWTYMFNNTVDESFVSSAGKDSIVSRDLLYARKSNANFGVVYDNYKGFLLRLHGRYLGSRLEKDNFSKLRPGLTPEHYYTSGGYTAKDKILQHPEYLVFDFSVGYSVNSYRLGVTVSNLLNENYTEKDGYNMPGRMLMASYSYSF</sequence>
<gene>
    <name evidence="14" type="ORF">M9189_03660</name>
</gene>
<dbReference type="PANTHER" id="PTHR30069:SF29">
    <property type="entry name" value="HEMOGLOBIN AND HEMOGLOBIN-HAPTOGLOBIN-BINDING PROTEIN 1-RELATED"/>
    <property type="match status" value="1"/>
</dbReference>
<dbReference type="InterPro" id="IPR037066">
    <property type="entry name" value="Plug_dom_sf"/>
</dbReference>
<evidence type="ECO:0000256" key="9">
    <source>
        <dbReference type="ARBA" id="ARBA00023237"/>
    </source>
</evidence>